<dbReference type="InterPro" id="IPR010982">
    <property type="entry name" value="Lambda_DNA-bd_dom_sf"/>
</dbReference>
<evidence type="ECO:0000256" key="1">
    <source>
        <dbReference type="SAM" id="Coils"/>
    </source>
</evidence>
<dbReference type="STRING" id="57732.RU94_GL001207"/>
<dbReference type="HOGENOM" id="CLU_1445596_0_0_9"/>
<dbReference type="PROSITE" id="PS50943">
    <property type="entry name" value="HTH_CROC1"/>
    <property type="match status" value="1"/>
</dbReference>
<dbReference type="Gene3D" id="1.10.260.40">
    <property type="entry name" value="lambda repressor-like DNA-binding domains"/>
    <property type="match status" value="1"/>
</dbReference>
<name>R2S1Y9_9ENTE</name>
<evidence type="ECO:0000313" key="4">
    <source>
        <dbReference type="Proteomes" id="UP000013777"/>
    </source>
</evidence>
<protein>
    <recommendedName>
        <fullName evidence="2">HTH cro/C1-type domain-containing protein</fullName>
    </recommendedName>
</protein>
<comment type="caution">
    <text evidence="3">The sequence shown here is derived from an EMBL/GenBank/DDBJ whole genome shotgun (WGS) entry which is preliminary data.</text>
</comment>
<proteinExistence type="predicted"/>
<reference evidence="3 4" key="1">
    <citation type="submission" date="2013-02" db="EMBL/GenBank/DDBJ databases">
        <title>The Genome Sequence of Enterococcus asini ATCC_700915.</title>
        <authorList>
            <consortium name="The Broad Institute Genome Sequencing Platform"/>
            <consortium name="The Broad Institute Genome Sequencing Center for Infectious Disease"/>
            <person name="Earl A.M."/>
            <person name="Gilmore M.S."/>
            <person name="Lebreton F."/>
            <person name="Walker B."/>
            <person name="Young S.K."/>
            <person name="Zeng Q."/>
            <person name="Gargeya S."/>
            <person name="Fitzgerald M."/>
            <person name="Haas B."/>
            <person name="Abouelleil A."/>
            <person name="Alvarado L."/>
            <person name="Arachchi H.M."/>
            <person name="Berlin A.M."/>
            <person name="Chapman S.B."/>
            <person name="Dewar J."/>
            <person name="Goldberg J."/>
            <person name="Griggs A."/>
            <person name="Gujja S."/>
            <person name="Hansen M."/>
            <person name="Howarth C."/>
            <person name="Imamovic A."/>
            <person name="Larimer J."/>
            <person name="McCowan C."/>
            <person name="Murphy C."/>
            <person name="Neiman D."/>
            <person name="Pearson M."/>
            <person name="Priest M."/>
            <person name="Roberts A."/>
            <person name="Saif S."/>
            <person name="Shea T."/>
            <person name="Sisk P."/>
            <person name="Sykes S."/>
            <person name="Wortman J."/>
            <person name="Nusbaum C."/>
            <person name="Birren B."/>
        </authorList>
    </citation>
    <scope>NUCLEOTIDE SEQUENCE [LARGE SCALE GENOMIC DNA]</scope>
    <source>
        <strain evidence="3 4">ATCC 700915</strain>
    </source>
</reference>
<dbReference type="Proteomes" id="UP000013777">
    <property type="component" value="Unassembled WGS sequence"/>
</dbReference>
<dbReference type="GO" id="GO:0003677">
    <property type="term" value="F:DNA binding"/>
    <property type="evidence" value="ECO:0007669"/>
    <property type="project" value="InterPro"/>
</dbReference>
<accession>R2S1Y9</accession>
<dbReference type="SMART" id="SM00530">
    <property type="entry name" value="HTH_XRE"/>
    <property type="match status" value="1"/>
</dbReference>
<evidence type="ECO:0000259" key="2">
    <source>
        <dbReference type="PROSITE" id="PS50943"/>
    </source>
</evidence>
<organism evidence="3 4">
    <name type="scientific">Enterococcus asini ATCC 700915</name>
    <dbReference type="NCBI Taxonomy" id="1158606"/>
    <lineage>
        <taxon>Bacteria</taxon>
        <taxon>Bacillati</taxon>
        <taxon>Bacillota</taxon>
        <taxon>Bacilli</taxon>
        <taxon>Lactobacillales</taxon>
        <taxon>Enterococcaceae</taxon>
        <taxon>Enterococcus</taxon>
    </lineage>
</organism>
<feature type="coiled-coil region" evidence="1">
    <location>
        <begin position="177"/>
        <end position="210"/>
    </location>
</feature>
<gene>
    <name evidence="3" type="ORF">UAS_00559</name>
</gene>
<evidence type="ECO:0000313" key="3">
    <source>
        <dbReference type="EMBL" id="EOH89445.1"/>
    </source>
</evidence>
<feature type="domain" description="HTH cro/C1-type" evidence="2">
    <location>
        <begin position="15"/>
        <end position="71"/>
    </location>
</feature>
<dbReference type="eggNOG" id="COG2944">
    <property type="taxonomic scope" value="Bacteria"/>
</dbReference>
<sequence length="212" mass="24762">MKNNEPDKYEVGKRIRSLRTKNGLTLEEFGLIFDPPASKSIVSRWESGKSLPSPERIKTISDEFSISTIYLLYGTITMEDSRFIDNYKYLTDPSYSWSKKDYPKVKEFIKNSSIEALQEDLMNLDLNSLTFSQIAYLETALAPIDSQDYKDDDFTLLNGLMHHLENLYSYSLYVDMNKKINKNLENQQKIKSKQELQDDARKQLEKILKKIM</sequence>
<dbReference type="CDD" id="cd00093">
    <property type="entry name" value="HTH_XRE"/>
    <property type="match status" value="1"/>
</dbReference>
<dbReference type="AlphaFoldDB" id="R2S1Y9"/>
<dbReference type="EMBL" id="AJAP01000006">
    <property type="protein sequence ID" value="EOH89445.1"/>
    <property type="molecule type" value="Genomic_DNA"/>
</dbReference>
<dbReference type="PATRIC" id="fig|1158606.3.peg.538"/>
<keyword evidence="4" id="KW-1185">Reference proteome</keyword>
<dbReference type="Pfam" id="PF01381">
    <property type="entry name" value="HTH_3"/>
    <property type="match status" value="1"/>
</dbReference>
<keyword evidence="1" id="KW-0175">Coiled coil</keyword>
<dbReference type="InterPro" id="IPR001387">
    <property type="entry name" value="Cro/C1-type_HTH"/>
</dbReference>
<dbReference type="GeneID" id="78363779"/>
<dbReference type="RefSeq" id="WP_010753226.1">
    <property type="nucleotide sequence ID" value="NZ_ASVU01000001.1"/>
</dbReference>
<dbReference type="SUPFAM" id="SSF47413">
    <property type="entry name" value="lambda repressor-like DNA-binding domains"/>
    <property type="match status" value="1"/>
</dbReference>
<dbReference type="OrthoDB" id="2168837at2"/>